<dbReference type="Gene3D" id="3.90.1200.10">
    <property type="match status" value="1"/>
</dbReference>
<dbReference type="Proteomes" id="UP000570166">
    <property type="component" value="Unassembled WGS sequence"/>
</dbReference>
<protein>
    <recommendedName>
        <fullName evidence="3">Aminoglycoside phosphotransferase domain-containing protein</fullName>
    </recommendedName>
</protein>
<dbReference type="InterPro" id="IPR011009">
    <property type="entry name" value="Kinase-like_dom_sf"/>
</dbReference>
<dbReference type="SUPFAM" id="SSF56112">
    <property type="entry name" value="Protein kinase-like (PK-like)"/>
    <property type="match status" value="1"/>
</dbReference>
<evidence type="ECO:0008006" key="3">
    <source>
        <dbReference type="Google" id="ProtNLM"/>
    </source>
</evidence>
<reference evidence="1 2" key="1">
    <citation type="submission" date="2020-07" db="EMBL/GenBank/DDBJ databases">
        <authorList>
            <person name="Sun Q."/>
        </authorList>
    </citation>
    <scope>NUCLEOTIDE SEQUENCE [LARGE SCALE GENOMIC DNA]</scope>
    <source>
        <strain evidence="1 2">CGMCC 1.13654</strain>
    </source>
</reference>
<organism evidence="1 2">
    <name type="scientific">Sphingomonas chungangi</name>
    <dbReference type="NCBI Taxonomy" id="2683589"/>
    <lineage>
        <taxon>Bacteria</taxon>
        <taxon>Pseudomonadati</taxon>
        <taxon>Pseudomonadota</taxon>
        <taxon>Alphaproteobacteria</taxon>
        <taxon>Sphingomonadales</taxon>
        <taxon>Sphingomonadaceae</taxon>
        <taxon>Sphingomonas</taxon>
    </lineage>
</organism>
<gene>
    <name evidence="1" type="ORF">HZF05_06075</name>
</gene>
<name>A0A838L4Z8_9SPHN</name>
<sequence>MSTSSETATPAESADQYARITKWAETNLGGRVTKIERQRRWRPVWRVTMDDAGATKDYVFKADRAWAAHPYPHIHEMHLLNVLAANDIPVPPQRGFCSDPETIVMDWVKGGRDPGLVMEAVESASTMTPDRWSASLQYMEVLAAMHRIPADQIEAIGCYRPRNANEIALQHYERFYDMQKAHGIVDPLMDFVTLWLRRNVPQHRDRISLVTGDCGQFLSDGPDLTCVLDVEIGHLGDHLHDLACFRGRHPVENMGDLPALFAHYERALGEPLDLRVISYHTVAFLGVGYFGPLFALARTDPGGDWVEAAVQCAFIGRRCIEALAEFIGVELEDFDLPAPRPSPMEEMALEKLGADLQRLPLTDTFAGWQRGVLASVPDYLLAQTRHRRWAEDADLDDQERLLGNRPRDMADADRQLAAFVANAGPEHDEALTRLLYRRFLRQCLIISNGDVDHLAMAKVEPILDGRMDRARESMAVAVQ</sequence>
<dbReference type="EMBL" id="JACEIB010000003">
    <property type="protein sequence ID" value="MBA2933662.1"/>
    <property type="molecule type" value="Genomic_DNA"/>
</dbReference>
<evidence type="ECO:0000313" key="1">
    <source>
        <dbReference type="EMBL" id="MBA2933662.1"/>
    </source>
</evidence>
<dbReference type="RefSeq" id="WP_160363472.1">
    <property type="nucleotide sequence ID" value="NZ_JACEIB010000003.1"/>
</dbReference>
<evidence type="ECO:0000313" key="2">
    <source>
        <dbReference type="Proteomes" id="UP000570166"/>
    </source>
</evidence>
<accession>A0A838L4Z8</accession>
<proteinExistence type="predicted"/>
<dbReference type="AlphaFoldDB" id="A0A838L4Z8"/>
<keyword evidence="2" id="KW-1185">Reference proteome</keyword>
<comment type="caution">
    <text evidence="1">The sequence shown here is derived from an EMBL/GenBank/DDBJ whole genome shotgun (WGS) entry which is preliminary data.</text>
</comment>